<evidence type="ECO:0000256" key="1">
    <source>
        <dbReference type="ARBA" id="ARBA00004651"/>
    </source>
</evidence>
<dbReference type="EMBL" id="PGTK01000001">
    <property type="protein sequence ID" value="PJF32178.1"/>
    <property type="molecule type" value="Genomic_DNA"/>
</dbReference>
<keyword evidence="3" id="KW-1003">Cell membrane</keyword>
<keyword evidence="2 7" id="KW-0813">Transport</keyword>
<evidence type="ECO:0000256" key="5">
    <source>
        <dbReference type="ARBA" id="ARBA00022989"/>
    </source>
</evidence>
<keyword evidence="5 7" id="KW-1133">Transmembrane helix</keyword>
<comment type="caution">
    <text evidence="9">The sequence shown here is derived from an EMBL/GenBank/DDBJ whole genome shotgun (WGS) entry which is preliminary data.</text>
</comment>
<sequence length="307" mass="34163">MTRYLISRLIQLAPTVFGIYTLAFFLMRVLPGDPATFIIGVRDDTEAVDNLRRIMRLDEPLLNQYLGFLGDGLRGDFGRSYITAQPVSEMIANAFPLTLRLALSATFFAVSIGIPLGMIAAVYRNSFWDSFSRLIALFGVSVPVFWLGIQLQILFGLQLRLLPISGSGDFQHIILPAITASGGMLALLTRMTRSSLLEELNQDYVRTARSKGLRERLVTFRHALRNALLPVVTVWGSSLAGLLSGTLLVEVIFNWTGMGRLLVQAINTRDYPLMQGLIIVLALLYAGVNLVVDLLYPLIDPRIRYDK</sequence>
<feature type="transmembrane region" description="Helical" evidence="7">
    <location>
        <begin position="135"/>
        <end position="158"/>
    </location>
</feature>
<dbReference type="CDD" id="cd06261">
    <property type="entry name" value="TM_PBP2"/>
    <property type="match status" value="1"/>
</dbReference>
<dbReference type="SUPFAM" id="SSF161098">
    <property type="entry name" value="MetI-like"/>
    <property type="match status" value="1"/>
</dbReference>
<dbReference type="Gene3D" id="1.10.3720.10">
    <property type="entry name" value="MetI-like"/>
    <property type="match status" value="1"/>
</dbReference>
<dbReference type="GO" id="GO:0005886">
    <property type="term" value="C:plasma membrane"/>
    <property type="evidence" value="ECO:0007669"/>
    <property type="project" value="UniProtKB-SubCell"/>
</dbReference>
<dbReference type="GO" id="GO:0055085">
    <property type="term" value="P:transmembrane transport"/>
    <property type="evidence" value="ECO:0007669"/>
    <property type="project" value="InterPro"/>
</dbReference>
<dbReference type="Pfam" id="PF00528">
    <property type="entry name" value="BPD_transp_1"/>
    <property type="match status" value="1"/>
</dbReference>
<dbReference type="PROSITE" id="PS50928">
    <property type="entry name" value="ABC_TM1"/>
    <property type="match status" value="1"/>
</dbReference>
<name>A0A2M8P3Q5_9CHLR</name>
<comment type="subcellular location">
    <subcellularLocation>
        <location evidence="1 7">Cell membrane</location>
        <topology evidence="1 7">Multi-pass membrane protein</topology>
    </subcellularLocation>
</comment>
<reference evidence="9 10" key="1">
    <citation type="submission" date="2017-11" db="EMBL/GenBank/DDBJ databases">
        <title>Evolution of Phototrophy in the Chloroflexi Phylum Driven by Horizontal Gene Transfer.</title>
        <authorList>
            <person name="Ward L.M."/>
            <person name="Hemp J."/>
            <person name="Shih P.M."/>
            <person name="Mcglynn S.E."/>
            <person name="Fischer W."/>
        </authorList>
    </citation>
    <scope>NUCLEOTIDE SEQUENCE [LARGE SCALE GENOMIC DNA]</scope>
    <source>
        <strain evidence="9">CP2_2F</strain>
    </source>
</reference>
<feature type="transmembrane region" description="Helical" evidence="7">
    <location>
        <begin position="101"/>
        <end position="123"/>
    </location>
</feature>
<keyword evidence="4 7" id="KW-0812">Transmembrane</keyword>
<dbReference type="InterPro" id="IPR035906">
    <property type="entry name" value="MetI-like_sf"/>
</dbReference>
<feature type="transmembrane region" description="Helical" evidence="7">
    <location>
        <begin position="12"/>
        <end position="30"/>
    </location>
</feature>
<evidence type="ECO:0000256" key="3">
    <source>
        <dbReference type="ARBA" id="ARBA00022475"/>
    </source>
</evidence>
<dbReference type="InterPro" id="IPR000515">
    <property type="entry name" value="MetI-like"/>
</dbReference>
<feature type="transmembrane region" description="Helical" evidence="7">
    <location>
        <begin position="227"/>
        <end position="253"/>
    </location>
</feature>
<dbReference type="PANTHER" id="PTHR43163">
    <property type="entry name" value="DIPEPTIDE TRANSPORT SYSTEM PERMEASE PROTEIN DPPB-RELATED"/>
    <property type="match status" value="1"/>
</dbReference>
<protein>
    <recommendedName>
        <fullName evidence="8">ABC transmembrane type-1 domain-containing protein</fullName>
    </recommendedName>
</protein>
<proteinExistence type="inferred from homology"/>
<evidence type="ECO:0000313" key="10">
    <source>
        <dbReference type="Proteomes" id="UP000228921"/>
    </source>
</evidence>
<dbReference type="Proteomes" id="UP000228921">
    <property type="component" value="Unassembled WGS sequence"/>
</dbReference>
<feature type="domain" description="ABC transmembrane type-1" evidence="8">
    <location>
        <begin position="95"/>
        <end position="296"/>
    </location>
</feature>
<evidence type="ECO:0000256" key="4">
    <source>
        <dbReference type="ARBA" id="ARBA00022692"/>
    </source>
</evidence>
<gene>
    <name evidence="9" type="ORF">CUN51_00690</name>
</gene>
<organism evidence="9 10">
    <name type="scientific">Candidatus Thermofonsia Clade 1 bacterium</name>
    <dbReference type="NCBI Taxonomy" id="2364210"/>
    <lineage>
        <taxon>Bacteria</taxon>
        <taxon>Bacillati</taxon>
        <taxon>Chloroflexota</taxon>
        <taxon>Candidatus Thermofontia</taxon>
        <taxon>Candidatus Thermofonsia Clade 1</taxon>
    </lineage>
</organism>
<evidence type="ECO:0000313" key="9">
    <source>
        <dbReference type="EMBL" id="PJF32178.1"/>
    </source>
</evidence>
<accession>A0A2M8P3Q5</accession>
<dbReference type="InterPro" id="IPR045621">
    <property type="entry name" value="BPD_transp_1_N"/>
</dbReference>
<keyword evidence="6 7" id="KW-0472">Membrane</keyword>
<dbReference type="Pfam" id="PF19300">
    <property type="entry name" value="BPD_transp_1_N"/>
    <property type="match status" value="1"/>
</dbReference>
<evidence type="ECO:0000256" key="2">
    <source>
        <dbReference type="ARBA" id="ARBA00022448"/>
    </source>
</evidence>
<evidence type="ECO:0000256" key="6">
    <source>
        <dbReference type="ARBA" id="ARBA00023136"/>
    </source>
</evidence>
<feature type="transmembrane region" description="Helical" evidence="7">
    <location>
        <begin position="170"/>
        <end position="188"/>
    </location>
</feature>
<dbReference type="PANTHER" id="PTHR43163:SF6">
    <property type="entry name" value="DIPEPTIDE TRANSPORT SYSTEM PERMEASE PROTEIN DPPB-RELATED"/>
    <property type="match status" value="1"/>
</dbReference>
<feature type="transmembrane region" description="Helical" evidence="7">
    <location>
        <begin position="273"/>
        <end position="299"/>
    </location>
</feature>
<evidence type="ECO:0000256" key="7">
    <source>
        <dbReference type="RuleBase" id="RU363032"/>
    </source>
</evidence>
<dbReference type="AlphaFoldDB" id="A0A2M8P3Q5"/>
<comment type="similarity">
    <text evidence="7">Belongs to the binding-protein-dependent transport system permease family.</text>
</comment>
<evidence type="ECO:0000259" key="8">
    <source>
        <dbReference type="PROSITE" id="PS50928"/>
    </source>
</evidence>